<dbReference type="PANTHER" id="PTHR42829:SF2">
    <property type="entry name" value="NADH-UBIQUINONE OXIDOREDUCTASE CHAIN 5"/>
    <property type="match status" value="1"/>
</dbReference>
<accession>A0A917JZW3</accession>
<dbReference type="NCBIfam" id="TIGR01974">
    <property type="entry name" value="NDH_I_L"/>
    <property type="match status" value="1"/>
</dbReference>
<proteinExistence type="predicted"/>
<comment type="subcellular location">
    <subcellularLocation>
        <location evidence="1">Endomembrane system</location>
        <topology evidence="1">Multi-pass membrane protein</topology>
    </subcellularLocation>
    <subcellularLocation>
        <location evidence="5">Membrane</location>
        <topology evidence="5">Multi-pass membrane protein</topology>
    </subcellularLocation>
</comment>
<dbReference type="GO" id="GO:0008137">
    <property type="term" value="F:NADH dehydrogenase (ubiquinone) activity"/>
    <property type="evidence" value="ECO:0007669"/>
    <property type="project" value="InterPro"/>
</dbReference>
<dbReference type="EMBL" id="BMMT01000011">
    <property type="protein sequence ID" value="GGI93506.1"/>
    <property type="molecule type" value="Genomic_DNA"/>
</dbReference>
<sequence>MVTAMMTTGAFLAGENPDVLGATGAAQENAWLLVAFPALGALILLVAGRRANGWGHLLGCATVIASFLYGVWLFTSIAGMPDGEQVRELHLFSWIPVNALQVDFGLRLDPLSMVFVLLITGVGALIHIYSIGYMAHDQEGRTGRDNTERRRFFGYLNLFVAAMLVLVLGNGFVTLYLGWEGVGLASYLLIGFWQGRPSAAAAATKAFVMNRVGDVGLALAIFLLFANLGTTQYTEVFARAGELSPGVLLAITLLLLLGACGKSGQVPLQAWLPDAMEGPTPVSALIHAATMVTAGVYLIARANPLFSLSPGGQLAVTIVGAVTLLVGCVIGCAYDDIKKVLAYSTVSQIGYMMLAVGLGPAGYALGIMHLLTHGFFKAGLFLGAGSVMHGMHDEVDMRKFGGLYRYMPITFVTFGLGYLALIGFPFLSGYYSKDAIIEAAFGQEGWRGWVFGGAALLGAGITAFYMTRLVLMTFFGEKRWENLKASNGKDFHPHESPAVMTAPMVVLAIGSVAAGMFFAGGDRLVEFLSPSLGTLQEAEHTAIPHAMIPVLTVALSALGALIAWLVVGRKPVPVRRPERVSPIVRAARADLGGNALNDLVAVRPAFALTRALVTVDRKGVDGAVNGIAGLLGFSSGRLRRLQTGFVRSYALSMLFGGIVVIAALMAVGIPT</sequence>
<evidence type="ECO:0000256" key="5">
    <source>
        <dbReference type="RuleBase" id="RU000320"/>
    </source>
</evidence>
<dbReference type="GO" id="GO:0015990">
    <property type="term" value="P:electron transport coupled proton transport"/>
    <property type="evidence" value="ECO:0007669"/>
    <property type="project" value="TreeGrafter"/>
</dbReference>
<dbReference type="InterPro" id="IPR001516">
    <property type="entry name" value="Proton_antipo_N"/>
</dbReference>
<feature type="transmembrane region" description="Helical" evidence="6">
    <location>
        <begin position="31"/>
        <end position="47"/>
    </location>
</feature>
<keyword evidence="2 5" id="KW-0812">Transmembrane</keyword>
<dbReference type="EMBL" id="BAAAHC010000003">
    <property type="protein sequence ID" value="GAA0504996.1"/>
    <property type="molecule type" value="Genomic_DNA"/>
</dbReference>
<dbReference type="GO" id="GO:0003954">
    <property type="term" value="F:NADH dehydrogenase activity"/>
    <property type="evidence" value="ECO:0007669"/>
    <property type="project" value="TreeGrafter"/>
</dbReference>
<name>A0A917JZW3_9PSEU</name>
<dbReference type="GO" id="GO:0012505">
    <property type="term" value="C:endomembrane system"/>
    <property type="evidence" value="ECO:0007669"/>
    <property type="project" value="UniProtKB-SubCell"/>
</dbReference>
<keyword evidence="3 6" id="KW-1133">Transmembrane helix</keyword>
<feature type="transmembrane region" description="Helical" evidence="6">
    <location>
        <begin position="243"/>
        <end position="261"/>
    </location>
</feature>
<dbReference type="NCBIfam" id="NF005141">
    <property type="entry name" value="PRK06590.1"/>
    <property type="match status" value="1"/>
</dbReference>
<feature type="domain" description="NADH-Ubiquinone oxidoreductase (complex I) chain 5 N-terminal" evidence="8">
    <location>
        <begin position="94"/>
        <end position="139"/>
    </location>
</feature>
<evidence type="ECO:0000313" key="12">
    <source>
        <dbReference type="Proteomes" id="UP001500220"/>
    </source>
</evidence>
<evidence type="ECO:0000313" key="9">
    <source>
        <dbReference type="EMBL" id="GAA0504996.1"/>
    </source>
</evidence>
<feature type="transmembrane region" description="Helical" evidence="6">
    <location>
        <begin position="214"/>
        <end position="231"/>
    </location>
</feature>
<dbReference type="AlphaFoldDB" id="A0A917JZW3"/>
<dbReference type="GO" id="GO:0016020">
    <property type="term" value="C:membrane"/>
    <property type="evidence" value="ECO:0007669"/>
    <property type="project" value="UniProtKB-SubCell"/>
</dbReference>
<dbReference type="Proteomes" id="UP000597989">
    <property type="component" value="Unassembled WGS sequence"/>
</dbReference>
<feature type="transmembrane region" description="Helical" evidence="6">
    <location>
        <begin position="409"/>
        <end position="431"/>
    </location>
</feature>
<evidence type="ECO:0000256" key="4">
    <source>
        <dbReference type="ARBA" id="ARBA00023136"/>
    </source>
</evidence>
<dbReference type="PRINTS" id="PR01434">
    <property type="entry name" value="NADHDHGNASE5"/>
</dbReference>
<protein>
    <submittedName>
        <fullName evidence="10">NADH-quinone oxidoreductase subunit L</fullName>
    </submittedName>
</protein>
<feature type="transmembrane region" description="Helical" evidence="6">
    <location>
        <begin position="497"/>
        <end position="519"/>
    </location>
</feature>
<dbReference type="Pfam" id="PF00361">
    <property type="entry name" value="Proton_antipo_M"/>
    <property type="match status" value="1"/>
</dbReference>
<feature type="transmembrane region" description="Helical" evidence="6">
    <location>
        <begin position="282"/>
        <end position="300"/>
    </location>
</feature>
<feature type="transmembrane region" description="Helical" evidence="6">
    <location>
        <begin position="54"/>
        <end position="74"/>
    </location>
</feature>
<reference evidence="9" key="4">
    <citation type="submission" date="2023-12" db="EMBL/GenBank/DDBJ databases">
        <authorList>
            <person name="Sun Q."/>
            <person name="Inoue M."/>
        </authorList>
    </citation>
    <scope>NUCLEOTIDE SEQUENCE</scope>
    <source>
        <strain evidence="9">JCM 10664</strain>
    </source>
</reference>
<feature type="transmembrane region" description="Helical" evidence="6">
    <location>
        <begin position="340"/>
        <end position="361"/>
    </location>
</feature>
<dbReference type="InterPro" id="IPR003945">
    <property type="entry name" value="NU5C-like"/>
</dbReference>
<dbReference type="Gene3D" id="1.20.5.2700">
    <property type="match status" value="1"/>
</dbReference>
<gene>
    <name evidence="10" type="primary">nuoL</name>
    <name evidence="9" type="ORF">GCM10009545_03610</name>
    <name evidence="10" type="ORF">GCM10011581_33240</name>
</gene>
<comment type="caution">
    <text evidence="10">The sequence shown here is derived from an EMBL/GenBank/DDBJ whole genome shotgun (WGS) entry which is preliminary data.</text>
</comment>
<dbReference type="GO" id="GO:0042773">
    <property type="term" value="P:ATP synthesis coupled electron transport"/>
    <property type="evidence" value="ECO:0007669"/>
    <property type="project" value="InterPro"/>
</dbReference>
<evidence type="ECO:0000313" key="11">
    <source>
        <dbReference type="Proteomes" id="UP000597989"/>
    </source>
</evidence>
<evidence type="ECO:0000256" key="3">
    <source>
        <dbReference type="ARBA" id="ARBA00022989"/>
    </source>
</evidence>
<reference evidence="10 11" key="1">
    <citation type="journal article" date="2014" name="Int. J. Syst. Evol. Microbiol.">
        <title>Complete genome sequence of Corynebacterium casei LMG S-19264T (=DSM 44701T), isolated from a smear-ripened cheese.</title>
        <authorList>
            <consortium name="US DOE Joint Genome Institute (JGI-PGF)"/>
            <person name="Walter F."/>
            <person name="Albersmeier A."/>
            <person name="Kalinowski J."/>
            <person name="Ruckert C."/>
        </authorList>
    </citation>
    <scope>NUCLEOTIDE SEQUENCE [LARGE SCALE GENOMIC DNA]</scope>
    <source>
        <strain evidence="10 11">CGMCC 4.7206</strain>
    </source>
</reference>
<feature type="transmembrane region" description="Helical" evidence="6">
    <location>
        <begin position="152"/>
        <end position="169"/>
    </location>
</feature>
<dbReference type="PANTHER" id="PTHR42829">
    <property type="entry name" value="NADH-UBIQUINONE OXIDOREDUCTASE CHAIN 5"/>
    <property type="match status" value="1"/>
</dbReference>
<keyword evidence="12" id="KW-1185">Reference proteome</keyword>
<feature type="transmembrane region" description="Helical" evidence="6">
    <location>
        <begin position="451"/>
        <end position="476"/>
    </location>
</feature>
<evidence type="ECO:0000256" key="6">
    <source>
        <dbReference type="SAM" id="Phobius"/>
    </source>
</evidence>
<dbReference type="PRINTS" id="PR01435">
    <property type="entry name" value="NPOXDRDTASE5"/>
</dbReference>
<organism evidence="10 11">
    <name type="scientific">Saccharopolyspora thermophila</name>
    <dbReference type="NCBI Taxonomy" id="89367"/>
    <lineage>
        <taxon>Bacteria</taxon>
        <taxon>Bacillati</taxon>
        <taxon>Actinomycetota</taxon>
        <taxon>Actinomycetes</taxon>
        <taxon>Pseudonocardiales</taxon>
        <taxon>Pseudonocardiaceae</taxon>
        <taxon>Saccharopolyspora</taxon>
    </lineage>
</organism>
<dbReference type="Proteomes" id="UP001500220">
    <property type="component" value="Unassembled WGS sequence"/>
</dbReference>
<keyword evidence="4 6" id="KW-0472">Membrane</keyword>
<evidence type="ECO:0000259" key="7">
    <source>
        <dbReference type="Pfam" id="PF00361"/>
    </source>
</evidence>
<evidence type="ECO:0000256" key="1">
    <source>
        <dbReference type="ARBA" id="ARBA00004127"/>
    </source>
</evidence>
<feature type="transmembrane region" description="Helical" evidence="6">
    <location>
        <begin position="312"/>
        <end position="333"/>
    </location>
</feature>
<feature type="transmembrane region" description="Helical" evidence="6">
    <location>
        <begin position="546"/>
        <end position="567"/>
    </location>
</feature>
<evidence type="ECO:0000256" key="2">
    <source>
        <dbReference type="ARBA" id="ARBA00022692"/>
    </source>
</evidence>
<reference evidence="10" key="3">
    <citation type="submission" date="2020-09" db="EMBL/GenBank/DDBJ databases">
        <authorList>
            <person name="Sun Q."/>
            <person name="Zhou Y."/>
        </authorList>
    </citation>
    <scope>NUCLEOTIDE SEQUENCE</scope>
    <source>
        <strain evidence="10">CGMCC 4.7206</strain>
    </source>
</reference>
<dbReference type="InterPro" id="IPR001750">
    <property type="entry name" value="ND/Mrp_TM"/>
</dbReference>
<feature type="transmembrane region" description="Helical" evidence="6">
    <location>
        <begin position="649"/>
        <end position="669"/>
    </location>
</feature>
<evidence type="ECO:0000313" key="10">
    <source>
        <dbReference type="EMBL" id="GGI93506.1"/>
    </source>
</evidence>
<feature type="domain" description="NADH:quinone oxidoreductase/Mrp antiporter transmembrane" evidence="7">
    <location>
        <begin position="172"/>
        <end position="453"/>
    </location>
</feature>
<reference evidence="9 12" key="2">
    <citation type="journal article" date="2019" name="Int. J. Syst. Evol. Microbiol.">
        <title>The Global Catalogue of Microorganisms (GCM) 10K type strain sequencing project: providing services to taxonomists for standard genome sequencing and annotation.</title>
        <authorList>
            <consortium name="The Broad Institute Genomics Platform"/>
            <consortium name="The Broad Institute Genome Sequencing Center for Infectious Disease"/>
            <person name="Wu L."/>
            <person name="Ma J."/>
        </authorList>
    </citation>
    <scope>NUCLEOTIDE SEQUENCE [LARGE SCALE GENOMIC DNA]</scope>
    <source>
        <strain evidence="9 12">JCM 10664</strain>
    </source>
</reference>
<dbReference type="Pfam" id="PF00662">
    <property type="entry name" value="Proton_antipo_N"/>
    <property type="match status" value="1"/>
</dbReference>
<dbReference type="InterPro" id="IPR018393">
    <property type="entry name" value="NADHpl_OxRdtase_5_subgr"/>
</dbReference>
<evidence type="ECO:0000259" key="8">
    <source>
        <dbReference type="Pfam" id="PF00662"/>
    </source>
</evidence>
<feature type="transmembrane region" description="Helical" evidence="6">
    <location>
        <begin position="111"/>
        <end position="131"/>
    </location>
</feature>